<keyword evidence="3" id="KW-0596">Phosphopantetheine</keyword>
<evidence type="ECO:0000256" key="2">
    <source>
        <dbReference type="ARBA" id="ARBA00006432"/>
    </source>
</evidence>
<dbReference type="FunFam" id="1.10.1200.10:FF:000005">
    <property type="entry name" value="Nonribosomal peptide synthetase 1"/>
    <property type="match status" value="1"/>
</dbReference>
<evidence type="ECO:0000256" key="3">
    <source>
        <dbReference type="ARBA" id="ARBA00022450"/>
    </source>
</evidence>
<organism evidence="11 12">
    <name type="scientific">Paenibacillus mucilaginosus (strain KNP414)</name>
    <dbReference type="NCBI Taxonomy" id="1036673"/>
    <lineage>
        <taxon>Bacteria</taxon>
        <taxon>Bacillati</taxon>
        <taxon>Bacillota</taxon>
        <taxon>Bacilli</taxon>
        <taxon>Bacillales</taxon>
        <taxon>Paenibacillaceae</taxon>
        <taxon>Paenibacillus</taxon>
    </lineage>
</organism>
<evidence type="ECO:0000256" key="5">
    <source>
        <dbReference type="ARBA" id="ARBA00022598"/>
    </source>
</evidence>
<evidence type="ECO:0000256" key="9">
    <source>
        <dbReference type="SAM" id="MobiDB-lite"/>
    </source>
</evidence>
<keyword evidence="4" id="KW-0597">Phosphoprotein</keyword>
<gene>
    <name evidence="11" type="ordered locus">KNP414_04490</name>
</gene>
<dbReference type="PANTHER" id="PTHR45527:SF1">
    <property type="entry name" value="FATTY ACID SYNTHASE"/>
    <property type="match status" value="1"/>
</dbReference>
<evidence type="ECO:0000313" key="11">
    <source>
        <dbReference type="EMBL" id="AEI43020.1"/>
    </source>
</evidence>
<dbReference type="Gene3D" id="3.40.50.980">
    <property type="match status" value="2"/>
</dbReference>
<dbReference type="InterPro" id="IPR036736">
    <property type="entry name" value="ACP-like_sf"/>
</dbReference>
<dbReference type="InterPro" id="IPR009081">
    <property type="entry name" value="PP-bd_ACP"/>
</dbReference>
<feature type="domain" description="Carrier" evidence="10">
    <location>
        <begin position="1646"/>
        <end position="1720"/>
    </location>
</feature>
<keyword evidence="8" id="KW-0511">Multifunctional enzyme</keyword>
<dbReference type="FunFam" id="3.30.300.30:FF:000010">
    <property type="entry name" value="Enterobactin synthetase component F"/>
    <property type="match status" value="1"/>
</dbReference>
<dbReference type="GO" id="GO:0044550">
    <property type="term" value="P:secondary metabolite biosynthetic process"/>
    <property type="evidence" value="ECO:0007669"/>
    <property type="project" value="UniProtKB-ARBA"/>
</dbReference>
<keyword evidence="5" id="KW-0436">Ligase</keyword>
<evidence type="ECO:0000259" key="10">
    <source>
        <dbReference type="PROSITE" id="PS50075"/>
    </source>
</evidence>
<dbReference type="HOGENOM" id="CLU_000022_0_9_9"/>
<reference evidence="12" key="1">
    <citation type="submission" date="2011-06" db="EMBL/GenBank/DDBJ databases">
        <title>Complete genome sequence of Paenibacillus mucilaginosus KNP414.</title>
        <authorList>
            <person name="Wang J."/>
            <person name="Hu S."/>
            <person name="Hu X."/>
            <person name="Zhang B."/>
            <person name="Dong D."/>
            <person name="Zhang S."/>
            <person name="Zhao K."/>
            <person name="Wu D."/>
        </authorList>
    </citation>
    <scope>NUCLEOTIDE SEQUENCE [LARGE SCALE GENOMIC DNA]</scope>
    <source>
        <strain evidence="12">KNP414</strain>
    </source>
</reference>
<dbReference type="RefSeq" id="WP_013918174.1">
    <property type="nucleotide sequence ID" value="NC_015690.1"/>
</dbReference>
<feature type="domain" description="Carrier" evidence="10">
    <location>
        <begin position="578"/>
        <end position="653"/>
    </location>
</feature>
<dbReference type="SMART" id="SM00823">
    <property type="entry name" value="PKS_PP"/>
    <property type="match status" value="2"/>
</dbReference>
<dbReference type="GO" id="GO:0008610">
    <property type="term" value="P:lipid biosynthetic process"/>
    <property type="evidence" value="ECO:0007669"/>
    <property type="project" value="UniProtKB-ARBA"/>
</dbReference>
<dbReference type="Proteomes" id="UP000006620">
    <property type="component" value="Chromosome"/>
</dbReference>
<feature type="region of interest" description="Disordered" evidence="9">
    <location>
        <begin position="1249"/>
        <end position="1275"/>
    </location>
</feature>
<sequence>MPYATLVDMLEAAGGRADRGITFIAGEKETDRRTYKELFGDALRVLGHLQRKGVRTGDEVVLMADEPRHFVEGLWACLLGGFIPVPVSPGTSREHRRKLFGVWPKLVRPHLLTEARVQRMLSHQAPMLGLKEAFDAMLPNTLLIDGLRDEPATGRIHRPAPQELALIQYSSGSTGEPKGVMLTHENLLSNIDGILDSDPQRWAKDTFLSWMPLTHDLGLIGFHLTPAAAGLDQCLMPTPLFVRSPLFWLQAAVEHQATVLASPNFGLSYFLEFYAPEKGLNWDLSVIRKIVNGAEPIMPEVCRRFLEALRGRGLASDVMVPAYGLAEASVGVTLPAVDGALHVITADRTSLSIGSEVRLLDEEAEGTLSFVSLGAPIRGVELRICGEDGRPLGELQVGHIRIRGRNVTRGYYRNPEATEKLLCGDGWIETGDLGFLHRGRLVVTGRMKEVLMVNGQNIYAHDLEQVAGEIEGIGFGRLAACGARKPGASREEVLLFAAVRTEPAEFAALAEAIRSHVRVQMGVDIDRIIPVQVLPKTTSGKIQRGTLARRYELGEFDEALAALEVEAEAVTSAVPTVRPANQTEEDLLQLWQELLGRDGFGTGDDFFELGGQSLKAGMLAARIHPRFGVELTLDDMYRLRTVREQAAYIREAERTAFTPITPAAPGTRIPATSVQQRLFVLQHQEGVGTAYNVTYAAWLEGDLDRNRLEAAWSSLIRQTGLLRTSFSFVDTAVVQRIAEEVEFKVERLPGVSSEELPEAVRAFIRPFDLGRGPLLRVALLTAEDGRHLLLVDAHHAIVDRSSMILLLEQWTRLYNGGTLRKPDVEFKDYAVWLSGQLSSGLLEKAGTYWTEELAGELPVLQLPTDRARQAMQQFRGDEVQLELGTEEARGIRRLAAESGTTLFAVLFSAYQALLYRYTAQTDLIVGVPAAGRTHADLAEMPGMFVNTLPIRCTPQGEAEFARLVRETDGRLRSAFSHQHYPLEKLLERLQVPRDTGRNPLFDTVFVMQNMDETPLAPAGLRVVPYALPCEHAKFDLTVEVLEAGEGYRIHLQYALALFDRSTVERMGAHFLQLLRDAMAHPGKRLDELALLDPAEAELLANRWNRTPGEVPEGQTLHGLFEKQAALASDAVALLSDEGELTYRQLQERTDLLAARLRAEGLGPGRFVGVLAERSIGMVCAALAVMKAGAAYVPLDASLPESRLQTIAAALDMGALVVSAAYGGQALALLQASPFMRCLLDADRGTVTGRQAAAGGADGTQSARSAGGEQLPAREARPEDPAYAIFTSGSTGTPKGVVVAHRPVVNLITWVNETFGVGPRDRVLFVTSLSFDLSVYDIFGLLAAGGSVRIVAEQDLRSPQRLLALLKEEPVTLWDSAPAALAQLEPFFPEAALASSRLRLVLLSGDWIPLTLPTAVRRVFPSTRVVALGGATEAAVWSNFHEVGEIDPEWTSIPYGRPIRGARYYVLDSRRQLCPVGVPGELYIGGECLADGYAGDPALTAERFVSDPYGLYPGARMYRTGDRARWRSEGWLEFLGRADHQVKIRGYRIETGEIQAALLSHPEITAAAVTARDHGAGERTLCAYLVSDRDIPVMELREFLAGRLPGYMIPSHFVRLDAMPVTANGKLDLKALPAPPAEVRTGAPYEGPRSAAEELLVRLWQEVLQLEKVSIHDPFFSLGGDSIKAIQVMSRLHRHGLRLEVRDFFQYPTIAQLSSRLQADTAEIPQEEITGESALTPVQMWFFEQLGREAHFNQAMMLYRREGFREEIVREVFTTLLRHHDALRLVFPGGAAGTSDIQAVHRPAEEEGFTLERFDWTEMNGLPGGKSSESNGEASGNLGLESRMEAECTRIQKGMNLEKGPLVRLGLFHTQEGDHLLIAVHHLVIDGVSWRILLDDFAVLHDALLQGGEAAAERLPSKTHPFRDWAAGLQRIADSPELLQEKPYWHEVENGPHFPIPAEADTGLSGSRSIHAAWSKETTAALAGEAHRVYNADVEVMLLTALGLAVEETFGLLSLLVQMEGHGREGLPELNVSRTIGWFTAMYPLVLEADRAGDLGYRIKSVKEKLRRVPGRGTGWQLLKYLTPAACKMDSSFTLKPEISFNYLGEFGEELGSTGTVISRMPAGRTGSAASSLLYGWNLNAYIRRGELQLLLEYDAGKYGEAAMKRLASSMERNVYRLLEHCSGMSRAEATPSDFIYNEWDLDEYDQFLKEMAADLTLE</sequence>
<dbReference type="SUPFAM" id="SSF52777">
    <property type="entry name" value="CoA-dependent acyltransferases"/>
    <property type="match status" value="4"/>
</dbReference>
<evidence type="ECO:0000256" key="7">
    <source>
        <dbReference type="ARBA" id="ARBA00023194"/>
    </source>
</evidence>
<dbReference type="SUPFAM" id="SSF56801">
    <property type="entry name" value="Acetyl-CoA synthetase-like"/>
    <property type="match status" value="2"/>
</dbReference>
<dbReference type="InterPro" id="IPR042099">
    <property type="entry name" value="ANL_N_sf"/>
</dbReference>
<comment type="cofactor">
    <cofactor evidence="1">
        <name>pantetheine 4'-phosphate</name>
        <dbReference type="ChEBI" id="CHEBI:47942"/>
    </cofactor>
</comment>
<dbReference type="GO" id="GO:0043041">
    <property type="term" value="P:amino acid activation for nonribosomal peptide biosynthetic process"/>
    <property type="evidence" value="ECO:0007669"/>
    <property type="project" value="TreeGrafter"/>
</dbReference>
<keyword evidence="7" id="KW-0045">Antibiotic biosynthesis</keyword>
<dbReference type="InterPro" id="IPR001242">
    <property type="entry name" value="Condensation_dom"/>
</dbReference>
<dbReference type="PATRIC" id="fig|1036673.3.peg.4126"/>
<evidence type="ECO:0000256" key="6">
    <source>
        <dbReference type="ARBA" id="ARBA00022737"/>
    </source>
</evidence>
<dbReference type="GO" id="GO:0005737">
    <property type="term" value="C:cytoplasm"/>
    <property type="evidence" value="ECO:0007669"/>
    <property type="project" value="TreeGrafter"/>
</dbReference>
<dbReference type="InterPro" id="IPR020806">
    <property type="entry name" value="PKS_PP-bd"/>
</dbReference>
<dbReference type="SUPFAM" id="SSF47336">
    <property type="entry name" value="ACP-like"/>
    <property type="match status" value="2"/>
</dbReference>
<dbReference type="Pfam" id="PF13193">
    <property type="entry name" value="AMP-binding_C"/>
    <property type="match status" value="1"/>
</dbReference>
<evidence type="ECO:0000256" key="8">
    <source>
        <dbReference type="ARBA" id="ARBA00023268"/>
    </source>
</evidence>
<dbReference type="CDD" id="cd19531">
    <property type="entry name" value="LCL_NRPS-like"/>
    <property type="match status" value="1"/>
</dbReference>
<dbReference type="GO" id="GO:0017000">
    <property type="term" value="P:antibiotic biosynthetic process"/>
    <property type="evidence" value="ECO:0007669"/>
    <property type="project" value="UniProtKB-KW"/>
</dbReference>
<dbReference type="NCBIfam" id="TIGR01720">
    <property type="entry name" value="NRPS-para261"/>
    <property type="match status" value="1"/>
</dbReference>
<dbReference type="GO" id="GO:0016874">
    <property type="term" value="F:ligase activity"/>
    <property type="evidence" value="ECO:0007669"/>
    <property type="project" value="UniProtKB-KW"/>
</dbReference>
<dbReference type="GO" id="GO:0031177">
    <property type="term" value="F:phosphopantetheine binding"/>
    <property type="evidence" value="ECO:0007669"/>
    <property type="project" value="InterPro"/>
</dbReference>
<dbReference type="Pfam" id="PF00501">
    <property type="entry name" value="AMP-binding"/>
    <property type="match status" value="2"/>
</dbReference>
<dbReference type="InterPro" id="IPR025110">
    <property type="entry name" value="AMP-bd_C"/>
</dbReference>
<dbReference type="NCBIfam" id="TIGR01733">
    <property type="entry name" value="AA-adenyl-dom"/>
    <property type="match status" value="1"/>
</dbReference>
<dbReference type="PANTHER" id="PTHR45527">
    <property type="entry name" value="NONRIBOSOMAL PEPTIDE SYNTHETASE"/>
    <property type="match status" value="1"/>
</dbReference>
<dbReference type="InterPro" id="IPR010060">
    <property type="entry name" value="NRPS_synth"/>
</dbReference>
<dbReference type="InterPro" id="IPR000873">
    <property type="entry name" value="AMP-dep_synth/lig_dom"/>
</dbReference>
<proteinExistence type="inferred from homology"/>
<name>F8F992_PAEMK</name>
<evidence type="ECO:0000256" key="1">
    <source>
        <dbReference type="ARBA" id="ARBA00001957"/>
    </source>
</evidence>
<dbReference type="EMBL" id="CP002869">
    <property type="protein sequence ID" value="AEI43020.1"/>
    <property type="molecule type" value="Genomic_DNA"/>
</dbReference>
<dbReference type="Gene3D" id="3.40.50.12780">
    <property type="entry name" value="N-terminal domain of ligase-like"/>
    <property type="match status" value="1"/>
</dbReference>
<dbReference type="Gene3D" id="1.10.1200.10">
    <property type="entry name" value="ACP-like"/>
    <property type="match status" value="2"/>
</dbReference>
<evidence type="ECO:0000313" key="12">
    <source>
        <dbReference type="Proteomes" id="UP000006620"/>
    </source>
</evidence>
<protein>
    <submittedName>
        <fullName evidence="11">FusA</fullName>
    </submittedName>
</protein>
<dbReference type="Pfam" id="PF00668">
    <property type="entry name" value="Condensation"/>
    <property type="match status" value="2"/>
</dbReference>
<dbReference type="InterPro" id="IPR010071">
    <property type="entry name" value="AA_adenyl_dom"/>
</dbReference>
<dbReference type="InterPro" id="IPR045851">
    <property type="entry name" value="AMP-bd_C_sf"/>
</dbReference>
<dbReference type="InterPro" id="IPR020845">
    <property type="entry name" value="AMP-binding_CS"/>
</dbReference>
<comment type="similarity">
    <text evidence="2">Belongs to the ATP-dependent AMP-binding enzyme family.</text>
</comment>
<dbReference type="Gene3D" id="3.30.559.30">
    <property type="entry name" value="Nonribosomal peptide synthetase, condensation domain"/>
    <property type="match status" value="2"/>
</dbReference>
<evidence type="ECO:0000256" key="4">
    <source>
        <dbReference type="ARBA" id="ARBA00022553"/>
    </source>
</evidence>
<dbReference type="PROSITE" id="PS00455">
    <property type="entry name" value="AMP_BINDING"/>
    <property type="match status" value="1"/>
</dbReference>
<dbReference type="CDD" id="cd19534">
    <property type="entry name" value="E_NRPS"/>
    <property type="match status" value="1"/>
</dbReference>
<dbReference type="Pfam" id="PF00550">
    <property type="entry name" value="PP-binding"/>
    <property type="match status" value="2"/>
</dbReference>
<dbReference type="Gene3D" id="2.30.38.10">
    <property type="entry name" value="Luciferase, Domain 3"/>
    <property type="match status" value="1"/>
</dbReference>
<dbReference type="FunFam" id="3.40.50.12780:FF:000012">
    <property type="entry name" value="Non-ribosomal peptide synthetase"/>
    <property type="match status" value="1"/>
</dbReference>
<dbReference type="PROSITE" id="PS50075">
    <property type="entry name" value="CARRIER"/>
    <property type="match status" value="2"/>
</dbReference>
<dbReference type="Gene3D" id="3.30.559.10">
    <property type="entry name" value="Chloramphenicol acetyltransferase-like domain"/>
    <property type="match status" value="2"/>
</dbReference>
<dbReference type="Gene3D" id="3.30.300.30">
    <property type="match status" value="2"/>
</dbReference>
<accession>F8F992</accession>
<reference evidence="11 12" key="2">
    <citation type="journal article" date="2013" name="Genome Announc.">
        <title>Genome Sequence of Growth-Improving Paenibacillus mucilaginosus Strain KNP414.</title>
        <authorList>
            <person name="Lu J.J."/>
            <person name="Wang J.F."/>
            <person name="Hu X.F."/>
        </authorList>
    </citation>
    <scope>NUCLEOTIDE SEQUENCE [LARGE SCALE GENOMIC DNA]</scope>
    <source>
        <strain evidence="11 12">KNP414</strain>
    </source>
</reference>
<keyword evidence="6" id="KW-0677">Repeat</keyword>
<dbReference type="KEGG" id="pms:KNP414_04490"/>
<dbReference type="InterPro" id="IPR023213">
    <property type="entry name" value="CAT-like_dom_sf"/>
</dbReference>